<dbReference type="AlphaFoldDB" id="A0A1W0X1G4"/>
<keyword evidence="4" id="KW-1015">Disulfide bond</keyword>
<keyword evidence="9" id="KW-1185">Reference proteome</keyword>
<dbReference type="InterPro" id="IPR002557">
    <property type="entry name" value="Chitin-bd_dom"/>
</dbReference>
<keyword evidence="3" id="KW-0677">Repeat</keyword>
<dbReference type="InterPro" id="IPR051940">
    <property type="entry name" value="Chitin_bind-dev_reg"/>
</dbReference>
<gene>
    <name evidence="8" type="ORF">BV898_04788</name>
</gene>
<feature type="domain" description="Chitin-binding type-2" evidence="7">
    <location>
        <begin position="309"/>
        <end position="369"/>
    </location>
</feature>
<dbReference type="PROSITE" id="PS50940">
    <property type="entry name" value="CHIT_BIND_II"/>
    <property type="match status" value="3"/>
</dbReference>
<feature type="region of interest" description="Disordered" evidence="6">
    <location>
        <begin position="49"/>
        <end position="72"/>
    </location>
</feature>
<feature type="compositionally biased region" description="Gly residues" evidence="6">
    <location>
        <begin position="58"/>
        <end position="67"/>
    </location>
</feature>
<evidence type="ECO:0000256" key="4">
    <source>
        <dbReference type="ARBA" id="ARBA00023157"/>
    </source>
</evidence>
<feature type="compositionally biased region" description="Low complexity" evidence="6">
    <location>
        <begin position="86"/>
        <end position="98"/>
    </location>
</feature>
<dbReference type="GO" id="GO:0005576">
    <property type="term" value="C:extracellular region"/>
    <property type="evidence" value="ECO:0007669"/>
    <property type="project" value="InterPro"/>
</dbReference>
<evidence type="ECO:0000313" key="9">
    <source>
        <dbReference type="Proteomes" id="UP000192578"/>
    </source>
</evidence>
<feature type="region of interest" description="Disordered" evidence="6">
    <location>
        <begin position="85"/>
        <end position="123"/>
    </location>
</feature>
<dbReference type="SUPFAM" id="SSF57625">
    <property type="entry name" value="Invertebrate chitin-binding proteins"/>
    <property type="match status" value="3"/>
</dbReference>
<proteinExistence type="predicted"/>
<feature type="compositionally biased region" description="Low complexity" evidence="6">
    <location>
        <begin position="195"/>
        <end position="264"/>
    </location>
</feature>
<accession>A0A1W0X1G4</accession>
<sequence length="632" mass="67019">MMNGQLPPTPEEYTACYHNGIVPRSVSTFGFYQNHSDREQFGLQYYINRNRTTPSGTDGDGGGGSVSGGPLKDSEVQIDLVSKHPSGNAAAGASSSSKGKVKGKSFEGNAAAGASSTSNGKVKGKSFEGNAAAGASSSSKGKVKGNSFEGILLYKLRKTVAIFTGSVVYNFTSTPQGAAGLTPSTSAPPLPKTAPKSQSPLSSTSASGSPNFSYGSPSGSSQNPSQNSGSSTSSSVQNPVFSSEPSSSSSVSSSQNSGDGSPSEFALNSGSTLVFLPVNRADSSCVETLKKYPQPDVTFAPKHVGKNCPELCRNSTGHHSTGQFPHPWNCSLFINCKEDDAWVHFCQNGLQFNERNLQCDWPANAKCTAKPIPATQATTPTSRIVPQPIMPLLPQTSCREGDAPVKIIEDLGERADLCTNGTGLYPTPDCRFYVRCNNTRASVAKCVAGFVFDQAERRCDWPHKVAGCAQLCSITEDLVRETHVTPSPRSQIEVTKAPVSALPVIQATTTTTTTARPTTTTTTTTEAPHDPLCKNISGNFDYPNDCKKYVKCVNWHAELLDCPAGLVFVLEKGWCNWRWMLPEKHKCYQAFDNGTGDCPFTRDENGTEIAAPSTATTIAPSVAGPKMLSSGY</sequence>
<dbReference type="InterPro" id="IPR036508">
    <property type="entry name" value="Chitin-bd_dom_sf"/>
</dbReference>
<dbReference type="Proteomes" id="UP000192578">
    <property type="component" value="Unassembled WGS sequence"/>
</dbReference>
<dbReference type="Pfam" id="PF01607">
    <property type="entry name" value="CBM_14"/>
    <property type="match status" value="3"/>
</dbReference>
<evidence type="ECO:0000256" key="5">
    <source>
        <dbReference type="ARBA" id="ARBA00023180"/>
    </source>
</evidence>
<keyword evidence="2" id="KW-0732">Signal</keyword>
<evidence type="ECO:0000256" key="6">
    <source>
        <dbReference type="SAM" id="MobiDB-lite"/>
    </source>
</evidence>
<dbReference type="EMBL" id="MTYJ01000024">
    <property type="protein sequence ID" value="OQV21304.1"/>
    <property type="molecule type" value="Genomic_DNA"/>
</dbReference>
<evidence type="ECO:0000256" key="1">
    <source>
        <dbReference type="ARBA" id="ARBA00022669"/>
    </source>
</evidence>
<name>A0A1W0X1G4_HYPEX</name>
<protein>
    <recommendedName>
        <fullName evidence="7">Chitin-binding type-2 domain-containing protein</fullName>
    </recommendedName>
</protein>
<dbReference type="OrthoDB" id="6020543at2759"/>
<feature type="compositionally biased region" description="Low complexity" evidence="6">
    <location>
        <begin position="108"/>
        <end position="120"/>
    </location>
</feature>
<dbReference type="Gene3D" id="2.170.140.10">
    <property type="entry name" value="Chitin binding domain"/>
    <property type="match status" value="3"/>
</dbReference>
<keyword evidence="1" id="KW-0147">Chitin-binding</keyword>
<feature type="domain" description="Chitin-binding type-2" evidence="7">
    <location>
        <begin position="415"/>
        <end position="470"/>
    </location>
</feature>
<evidence type="ECO:0000256" key="2">
    <source>
        <dbReference type="ARBA" id="ARBA00022729"/>
    </source>
</evidence>
<comment type="caution">
    <text evidence="8">The sequence shown here is derived from an EMBL/GenBank/DDBJ whole genome shotgun (WGS) entry which is preliminary data.</text>
</comment>
<reference evidence="9" key="1">
    <citation type="submission" date="2017-01" db="EMBL/GenBank/DDBJ databases">
        <title>Comparative genomics of anhydrobiosis in the tardigrade Hypsibius dujardini.</title>
        <authorList>
            <person name="Yoshida Y."/>
            <person name="Koutsovoulos G."/>
            <person name="Laetsch D."/>
            <person name="Stevens L."/>
            <person name="Kumar S."/>
            <person name="Horikawa D."/>
            <person name="Ishino K."/>
            <person name="Komine S."/>
            <person name="Tomita M."/>
            <person name="Blaxter M."/>
            <person name="Arakawa K."/>
        </authorList>
    </citation>
    <scope>NUCLEOTIDE SEQUENCE [LARGE SCALE GENOMIC DNA]</scope>
    <source>
        <strain evidence="9">Z151</strain>
    </source>
</reference>
<evidence type="ECO:0000259" key="7">
    <source>
        <dbReference type="PROSITE" id="PS50940"/>
    </source>
</evidence>
<dbReference type="SMART" id="SM00494">
    <property type="entry name" value="ChtBD2"/>
    <property type="match status" value="3"/>
</dbReference>
<evidence type="ECO:0000313" key="8">
    <source>
        <dbReference type="EMBL" id="OQV21304.1"/>
    </source>
</evidence>
<feature type="domain" description="Chitin-binding type-2" evidence="7">
    <location>
        <begin position="530"/>
        <end position="589"/>
    </location>
</feature>
<evidence type="ECO:0000256" key="3">
    <source>
        <dbReference type="ARBA" id="ARBA00022737"/>
    </source>
</evidence>
<keyword evidence="5" id="KW-0325">Glycoprotein</keyword>
<dbReference type="GO" id="GO:0008061">
    <property type="term" value="F:chitin binding"/>
    <property type="evidence" value="ECO:0007669"/>
    <property type="project" value="UniProtKB-KW"/>
</dbReference>
<organism evidence="8 9">
    <name type="scientific">Hypsibius exemplaris</name>
    <name type="common">Freshwater tardigrade</name>
    <dbReference type="NCBI Taxonomy" id="2072580"/>
    <lineage>
        <taxon>Eukaryota</taxon>
        <taxon>Metazoa</taxon>
        <taxon>Ecdysozoa</taxon>
        <taxon>Tardigrada</taxon>
        <taxon>Eutardigrada</taxon>
        <taxon>Parachela</taxon>
        <taxon>Hypsibioidea</taxon>
        <taxon>Hypsibiidae</taxon>
        <taxon>Hypsibius</taxon>
    </lineage>
</organism>
<feature type="region of interest" description="Disordered" evidence="6">
    <location>
        <begin position="179"/>
        <end position="264"/>
    </location>
</feature>
<dbReference type="PANTHER" id="PTHR23301:SF0">
    <property type="entry name" value="CHITIN-BINDING TYPE-2 DOMAIN-CONTAINING PROTEIN-RELATED"/>
    <property type="match status" value="1"/>
</dbReference>
<dbReference type="PANTHER" id="PTHR23301">
    <property type="entry name" value="CHITIN BINDING PERITROPHIN-A"/>
    <property type="match status" value="1"/>
</dbReference>